<dbReference type="InParanoid" id="A0A165FBD6"/>
<dbReference type="InterPro" id="IPR011009">
    <property type="entry name" value="Kinase-like_dom_sf"/>
</dbReference>
<dbReference type="InterPro" id="IPR008271">
    <property type="entry name" value="Ser/Thr_kinase_AS"/>
</dbReference>
<dbReference type="Proteomes" id="UP000077266">
    <property type="component" value="Unassembled WGS sequence"/>
</dbReference>
<reference evidence="2 3" key="1">
    <citation type="journal article" date="2016" name="Mol. Biol. Evol.">
        <title>Comparative Genomics of Early-Diverging Mushroom-Forming Fungi Provides Insights into the Origins of Lignocellulose Decay Capabilities.</title>
        <authorList>
            <person name="Nagy L.G."/>
            <person name="Riley R."/>
            <person name="Tritt A."/>
            <person name="Adam C."/>
            <person name="Daum C."/>
            <person name="Floudas D."/>
            <person name="Sun H."/>
            <person name="Yadav J.S."/>
            <person name="Pangilinan J."/>
            <person name="Larsson K.H."/>
            <person name="Matsuura K."/>
            <person name="Barry K."/>
            <person name="Labutti K."/>
            <person name="Kuo R."/>
            <person name="Ohm R.A."/>
            <person name="Bhattacharya S.S."/>
            <person name="Shirouzu T."/>
            <person name="Yoshinaga Y."/>
            <person name="Martin F.M."/>
            <person name="Grigoriev I.V."/>
            <person name="Hibbett D.S."/>
        </authorList>
    </citation>
    <scope>NUCLEOTIDE SEQUENCE [LARGE SCALE GENOMIC DNA]</scope>
    <source>
        <strain evidence="2 3">HHB12029</strain>
    </source>
</reference>
<dbReference type="SMART" id="SM00220">
    <property type="entry name" value="S_TKc"/>
    <property type="match status" value="1"/>
</dbReference>
<dbReference type="PANTHER" id="PTHR44329">
    <property type="entry name" value="SERINE/THREONINE-PROTEIN KINASE TNNI3K-RELATED"/>
    <property type="match status" value="1"/>
</dbReference>
<dbReference type="InterPro" id="IPR000719">
    <property type="entry name" value="Prot_kinase_dom"/>
</dbReference>
<gene>
    <name evidence="2" type="ORF">EXIGLDRAFT_772457</name>
</gene>
<dbReference type="OrthoDB" id="541276at2759"/>
<proteinExistence type="predicted"/>
<keyword evidence="2" id="KW-0418">Kinase</keyword>
<dbReference type="CDD" id="cd00180">
    <property type="entry name" value="PKc"/>
    <property type="match status" value="1"/>
</dbReference>
<dbReference type="STRING" id="1314781.A0A165FBD6"/>
<feature type="domain" description="Protein kinase" evidence="1">
    <location>
        <begin position="60"/>
        <end position="359"/>
    </location>
</feature>
<dbReference type="AlphaFoldDB" id="A0A165FBD6"/>
<evidence type="ECO:0000313" key="2">
    <source>
        <dbReference type="EMBL" id="KZV88722.1"/>
    </source>
</evidence>
<keyword evidence="3" id="KW-1185">Reference proteome</keyword>
<dbReference type="PROSITE" id="PS50011">
    <property type="entry name" value="PROTEIN_KINASE_DOM"/>
    <property type="match status" value="1"/>
</dbReference>
<dbReference type="Gene3D" id="1.10.510.10">
    <property type="entry name" value="Transferase(Phosphotransferase) domain 1"/>
    <property type="match status" value="1"/>
</dbReference>
<keyword evidence="2" id="KW-0808">Transferase</keyword>
<organism evidence="2 3">
    <name type="scientific">Exidia glandulosa HHB12029</name>
    <dbReference type="NCBI Taxonomy" id="1314781"/>
    <lineage>
        <taxon>Eukaryota</taxon>
        <taxon>Fungi</taxon>
        <taxon>Dikarya</taxon>
        <taxon>Basidiomycota</taxon>
        <taxon>Agaricomycotina</taxon>
        <taxon>Agaricomycetes</taxon>
        <taxon>Auriculariales</taxon>
        <taxon>Exidiaceae</taxon>
        <taxon>Exidia</taxon>
    </lineage>
</organism>
<dbReference type="GO" id="GO:0004674">
    <property type="term" value="F:protein serine/threonine kinase activity"/>
    <property type="evidence" value="ECO:0007669"/>
    <property type="project" value="TreeGrafter"/>
</dbReference>
<dbReference type="Pfam" id="PF00069">
    <property type="entry name" value="Pkinase"/>
    <property type="match status" value="1"/>
</dbReference>
<accession>A0A165FBD6</accession>
<dbReference type="EMBL" id="KV426092">
    <property type="protein sequence ID" value="KZV88722.1"/>
    <property type="molecule type" value="Genomic_DNA"/>
</dbReference>
<dbReference type="PROSITE" id="PS00108">
    <property type="entry name" value="PROTEIN_KINASE_ST"/>
    <property type="match status" value="1"/>
</dbReference>
<dbReference type="SUPFAM" id="SSF56112">
    <property type="entry name" value="Protein kinase-like (PK-like)"/>
    <property type="match status" value="1"/>
</dbReference>
<dbReference type="GO" id="GO:0005524">
    <property type="term" value="F:ATP binding"/>
    <property type="evidence" value="ECO:0007669"/>
    <property type="project" value="InterPro"/>
</dbReference>
<name>A0A165FBD6_EXIGL</name>
<sequence length="638" mass="72095">MYDSSKDLSSSGMSPSSSIPKICLTSSSGKSPKPLGFRDIALASIGVRRAALTITKDGTAVGTVRVYRGYLTREWLANQRVFVTRMKGQDYVLKCISKVNKYPVSGKEESIALSLKHKYILEVFGVVRHRDLTFLASKVVGNGTLSDALKSHDASLRSKELLHKYTLQVLEALVYLHDTKKLAHGDLKADNVLIDSDLDVKLCDFGLTTTVIKNPNDEKTSPYLRSSGNFRFLAVEHLMRRLGIPNASSSLLNVDVEDEQEVPGKKPPSDMWSFGCLLFHIYSGQVPWPMLTTELPKDDIRLLPQFVWEGDRPALPYDFVSDSFFNMAHWRYCHDCWEHLPRRRPTASMLLARLEAPQILPSPVVLRDYDAIQALVENEVYDMTAEFPENAQEYQMGDDNEVLLQNVWCPTEANGGIIPCYLKRYDGVPLRDGWSERLLRDMLIWRQIGHQNVLRLLGRCQVAGIWHAVYDSNFMPFKKFMQDYDADHPPGTRRRNVPIFQMASVFLRYNLPPPVAHNAVHIGSIWVNKARVNGSASALLHNTIYKGETVYACIANFSEVNSVRSRKPHGDVKAFGTLMRTVLSTRVDLATVSPEVRDLQILIEECETCGPYSAVNMRDVHIRLRLLLRQSVNGKNVI</sequence>
<evidence type="ECO:0000313" key="3">
    <source>
        <dbReference type="Proteomes" id="UP000077266"/>
    </source>
</evidence>
<protein>
    <submittedName>
        <fullName evidence="2">Kinase-like protein</fullName>
    </submittedName>
</protein>
<dbReference type="InterPro" id="IPR051681">
    <property type="entry name" value="Ser/Thr_Kinases-Pseudokinases"/>
</dbReference>
<evidence type="ECO:0000259" key="1">
    <source>
        <dbReference type="PROSITE" id="PS50011"/>
    </source>
</evidence>